<dbReference type="CDD" id="cd20684">
    <property type="entry name" value="CdiA-CT_Yk_RNaseA-like"/>
    <property type="match status" value="1"/>
</dbReference>
<sequence>MADRPSDAERKRERDLLTPAAPDAGGGFDVQPPHLYYTSAVVRDGQFDYDKGATTLVSALNEYSQSAGTGWGPDSFAKVYMQVAEKFVRVWAASVVSVGGVAVGLTVTANNYQAADWSTRGMQGPPPRRTPPVVIDKEPGYGKINDIKWTGTGEDADSWAISGAMGEIPDFLADVIRPAIEYGLNLGKTHEITPGAREDDLKGMATAWRQAGNTALKAGDTFTSAIGYLTDPHGNNEWQSAMKSFCQSIWGTTAWGRSRDAQGQVAPPQQGGRNWKTSGNVSPAQRRPILEVLHETADTLQKTCDDLAQVAQTCRETTTNLAKQAAKGMVEDLTAGLDALELLQLAGTAMLGKLVMTFRQHMNREAADKAVETYQQKFSDAATTLLALEWELDEALRSAPTFLAEEARAEAFAGRSLNDFKKEHTLLNGANAVPYKYTIDLVMEEDLGGSHSIDKHVGKTDAQLLQRLRDQAKANGEPKIPAASTFTDLASAQQYTQDCIRQRSADIDAWLATGPPPNPSSQVFEVSAVGPAANNPLAVAPVTGRTSRVVNGHATPVTDAHGVQTRLTYDPSLDPPFVVVTSMPK</sequence>
<feature type="region of interest" description="Disordered" evidence="1">
    <location>
        <begin position="261"/>
        <end position="282"/>
    </location>
</feature>
<feature type="compositionally biased region" description="Low complexity" evidence="1">
    <location>
        <begin position="261"/>
        <end position="272"/>
    </location>
</feature>
<feature type="compositionally biased region" description="Basic and acidic residues" evidence="1">
    <location>
        <begin position="1"/>
        <end position="16"/>
    </location>
</feature>
<dbReference type="Pfam" id="PF18431">
    <property type="entry name" value="RNAse_A_bac"/>
    <property type="match status" value="1"/>
</dbReference>
<dbReference type="InterPro" id="IPR041436">
    <property type="entry name" value="RNAse_A_bac"/>
</dbReference>
<comment type="caution">
    <text evidence="3">The sequence shown here is derived from an EMBL/GenBank/DDBJ whole genome shotgun (WGS) entry which is preliminary data.</text>
</comment>
<feature type="region of interest" description="Disordered" evidence="1">
    <location>
        <begin position="1"/>
        <end position="29"/>
    </location>
</feature>
<dbReference type="Proteomes" id="UP001550739">
    <property type="component" value="Unassembled WGS sequence"/>
</dbReference>
<evidence type="ECO:0000313" key="4">
    <source>
        <dbReference type="Proteomes" id="UP001550739"/>
    </source>
</evidence>
<evidence type="ECO:0000313" key="3">
    <source>
        <dbReference type="EMBL" id="MEU3783677.1"/>
    </source>
</evidence>
<accession>A0ABV2ZM94</accession>
<evidence type="ECO:0000259" key="2">
    <source>
        <dbReference type="Pfam" id="PF18431"/>
    </source>
</evidence>
<organism evidence="3 4">
    <name type="scientific">Streptomyces sp. 900129855</name>
    <dbReference type="NCBI Taxonomy" id="3155129"/>
    <lineage>
        <taxon>Bacteria</taxon>
        <taxon>Bacillati</taxon>
        <taxon>Actinomycetota</taxon>
        <taxon>Actinomycetes</taxon>
        <taxon>Kitasatosporales</taxon>
        <taxon>Streptomycetaceae</taxon>
        <taxon>Streptomyces</taxon>
    </lineage>
</organism>
<dbReference type="RefSeq" id="WP_361704984.1">
    <property type="nucleotide sequence ID" value="NZ_JBEZVE010000013.1"/>
</dbReference>
<evidence type="ECO:0000256" key="1">
    <source>
        <dbReference type="SAM" id="MobiDB-lite"/>
    </source>
</evidence>
<proteinExistence type="predicted"/>
<dbReference type="EMBL" id="JBEZVE010000013">
    <property type="protein sequence ID" value="MEU3783677.1"/>
    <property type="molecule type" value="Genomic_DNA"/>
</dbReference>
<keyword evidence="4" id="KW-1185">Reference proteome</keyword>
<gene>
    <name evidence="3" type="ORF">AB0E89_24535</name>
</gene>
<feature type="domain" description="Bacterial CdiA-CT RNAse A" evidence="2">
    <location>
        <begin position="450"/>
        <end position="584"/>
    </location>
</feature>
<protein>
    <submittedName>
        <fullName evidence="3">RNase A-like domain-containing protein</fullName>
    </submittedName>
</protein>
<name>A0ABV2ZM94_9ACTN</name>
<reference evidence="3 4" key="1">
    <citation type="submission" date="2024-06" db="EMBL/GenBank/DDBJ databases">
        <title>The Natural Products Discovery Center: Release of the First 8490 Sequenced Strains for Exploring Actinobacteria Biosynthetic Diversity.</title>
        <authorList>
            <person name="Kalkreuter E."/>
            <person name="Kautsar S.A."/>
            <person name="Yang D."/>
            <person name="Bader C.D."/>
            <person name="Teijaro C.N."/>
            <person name="Fluegel L."/>
            <person name="Davis C.M."/>
            <person name="Simpson J.R."/>
            <person name="Lauterbach L."/>
            <person name="Steele A.D."/>
            <person name="Gui C."/>
            <person name="Meng S."/>
            <person name="Li G."/>
            <person name="Viehrig K."/>
            <person name="Ye F."/>
            <person name="Su P."/>
            <person name="Kiefer A.F."/>
            <person name="Nichols A."/>
            <person name="Cepeda A.J."/>
            <person name="Yan W."/>
            <person name="Fan B."/>
            <person name="Jiang Y."/>
            <person name="Adhikari A."/>
            <person name="Zheng C.-J."/>
            <person name="Schuster L."/>
            <person name="Cowan T.M."/>
            <person name="Smanski M.J."/>
            <person name="Chevrette M.G."/>
            <person name="De Carvalho L.P.S."/>
            <person name="Shen B."/>
        </authorList>
    </citation>
    <scope>NUCLEOTIDE SEQUENCE [LARGE SCALE GENOMIC DNA]</scope>
    <source>
        <strain evidence="3 4">NPDC033843</strain>
    </source>
</reference>